<dbReference type="Pfam" id="PF13181">
    <property type="entry name" value="TPR_8"/>
    <property type="match status" value="1"/>
</dbReference>
<sequence length="291" mass="31892">MRQKHILGVFQKAVDLTPDGHADKPAMLINLGNAFQSQFSHLGDLNDIEIAIGILQKAVDLTPDGHAVKPRMLSNLGNAFQSQFSHLGDLNDIEKAIGVLQKAIDLTRDGHVDKPAWLSNLGIAFQSRFEHLGELNDIEKAISVLQKAVNLIPDGHAAKPKMLSNLGNGFYSLFTQSNNVHNLSQACSAYQNASMQPSGPPSIKLRAAILWARCSSSADFVISACTQFLELIPQVVWLGQTIHQRYKDLPLIGSTINAATATAISVNDLHKAIEWLEEITFMIISHSWLMI</sequence>
<protein>
    <recommendedName>
        <fullName evidence="3">TPR-like protein</fullName>
    </recommendedName>
</protein>
<dbReference type="Gene3D" id="1.25.40.10">
    <property type="entry name" value="Tetratricopeptide repeat domain"/>
    <property type="match status" value="1"/>
</dbReference>
<evidence type="ECO:0000313" key="1">
    <source>
        <dbReference type="EMBL" id="KAK7435689.1"/>
    </source>
</evidence>
<dbReference type="EMBL" id="JBANRG010000103">
    <property type="protein sequence ID" value="KAK7435689.1"/>
    <property type="molecule type" value="Genomic_DNA"/>
</dbReference>
<organism evidence="1 2">
    <name type="scientific">Marasmiellus scandens</name>
    <dbReference type="NCBI Taxonomy" id="2682957"/>
    <lineage>
        <taxon>Eukaryota</taxon>
        <taxon>Fungi</taxon>
        <taxon>Dikarya</taxon>
        <taxon>Basidiomycota</taxon>
        <taxon>Agaricomycotina</taxon>
        <taxon>Agaricomycetes</taxon>
        <taxon>Agaricomycetidae</taxon>
        <taxon>Agaricales</taxon>
        <taxon>Marasmiineae</taxon>
        <taxon>Omphalotaceae</taxon>
        <taxon>Marasmiellus</taxon>
    </lineage>
</organism>
<keyword evidence="2" id="KW-1185">Reference proteome</keyword>
<dbReference type="Proteomes" id="UP001498398">
    <property type="component" value="Unassembled WGS sequence"/>
</dbReference>
<evidence type="ECO:0000313" key="2">
    <source>
        <dbReference type="Proteomes" id="UP001498398"/>
    </source>
</evidence>
<proteinExistence type="predicted"/>
<dbReference type="InterPro" id="IPR011990">
    <property type="entry name" value="TPR-like_helical_dom_sf"/>
</dbReference>
<comment type="caution">
    <text evidence="1">The sequence shown here is derived from an EMBL/GenBank/DDBJ whole genome shotgun (WGS) entry which is preliminary data.</text>
</comment>
<name>A0ABR1IP49_9AGAR</name>
<accession>A0ABR1IP49</accession>
<gene>
    <name evidence="1" type="ORF">VKT23_019522</name>
</gene>
<reference evidence="1 2" key="1">
    <citation type="submission" date="2024-01" db="EMBL/GenBank/DDBJ databases">
        <title>A draft genome for the cacao thread blight pathogen Marasmiellus scandens.</title>
        <authorList>
            <person name="Baruah I.K."/>
            <person name="Leung J."/>
            <person name="Bukari Y."/>
            <person name="Amoako-Attah I."/>
            <person name="Meinhardt L.W."/>
            <person name="Bailey B.A."/>
            <person name="Cohen S.P."/>
        </authorList>
    </citation>
    <scope>NUCLEOTIDE SEQUENCE [LARGE SCALE GENOMIC DNA]</scope>
    <source>
        <strain evidence="1 2">GH-19</strain>
    </source>
</reference>
<evidence type="ECO:0008006" key="3">
    <source>
        <dbReference type="Google" id="ProtNLM"/>
    </source>
</evidence>
<dbReference type="InterPro" id="IPR019734">
    <property type="entry name" value="TPR_rpt"/>
</dbReference>
<dbReference type="SUPFAM" id="SSF48452">
    <property type="entry name" value="TPR-like"/>
    <property type="match status" value="1"/>
</dbReference>